<sequence>MHLLIAWLALQLSLGDASGAASGSGALHELAQQPFGKVLVVVVSAGLLLLVVWQLIEVTVGYRDEDGAERLRHRATSAGKAVLYAGLGWSGVEVARGSGGSGGGTRTWTARLLDLPAGQVLVGLVGLGVLVVGVVIVRKGVTGDVADDLDGAGRAGDSGTAYVALGRIGHVAKGVALALVGVLFGYAAVTHEADESGGLDAALREVLDQPFGPVLLSVLAVGLGCYGLFCLVRAAHLSR</sequence>
<keyword evidence="1" id="KW-0472">Membrane</keyword>
<feature type="transmembrane region" description="Helical" evidence="1">
    <location>
        <begin position="77"/>
        <end position="95"/>
    </location>
</feature>
<gene>
    <name evidence="3" type="ORF">UFOPK2579_01922</name>
</gene>
<evidence type="ECO:0000259" key="2">
    <source>
        <dbReference type="Pfam" id="PF06724"/>
    </source>
</evidence>
<feature type="transmembrane region" description="Helical" evidence="1">
    <location>
        <begin position="115"/>
        <end position="137"/>
    </location>
</feature>
<feature type="domain" description="DUF1206" evidence="2">
    <location>
        <begin position="2"/>
        <end position="57"/>
    </location>
</feature>
<feature type="domain" description="DUF1206" evidence="2">
    <location>
        <begin position="168"/>
        <end position="235"/>
    </location>
</feature>
<evidence type="ECO:0000256" key="1">
    <source>
        <dbReference type="SAM" id="Phobius"/>
    </source>
</evidence>
<keyword evidence="1" id="KW-1133">Transmembrane helix</keyword>
<reference evidence="3" key="1">
    <citation type="submission" date="2020-05" db="EMBL/GenBank/DDBJ databases">
        <authorList>
            <person name="Chiriac C."/>
            <person name="Salcher M."/>
            <person name="Ghai R."/>
            <person name="Kavagutti S V."/>
        </authorList>
    </citation>
    <scope>NUCLEOTIDE SEQUENCE</scope>
</reference>
<feature type="transmembrane region" description="Helical" evidence="1">
    <location>
        <begin position="211"/>
        <end position="232"/>
    </location>
</feature>
<name>A0A6J6R8D5_9ZZZZ</name>
<protein>
    <submittedName>
        <fullName evidence="3">Unannotated protein</fullName>
    </submittedName>
</protein>
<evidence type="ECO:0000313" key="3">
    <source>
        <dbReference type="EMBL" id="CAB4720220.1"/>
    </source>
</evidence>
<organism evidence="3">
    <name type="scientific">freshwater metagenome</name>
    <dbReference type="NCBI Taxonomy" id="449393"/>
    <lineage>
        <taxon>unclassified sequences</taxon>
        <taxon>metagenomes</taxon>
        <taxon>ecological metagenomes</taxon>
    </lineage>
</organism>
<dbReference type="Pfam" id="PF06724">
    <property type="entry name" value="DUF1206"/>
    <property type="match status" value="3"/>
</dbReference>
<dbReference type="EMBL" id="CAEZXR010000248">
    <property type="protein sequence ID" value="CAB4720220.1"/>
    <property type="molecule type" value="Genomic_DNA"/>
</dbReference>
<dbReference type="AlphaFoldDB" id="A0A6J6R8D5"/>
<feature type="transmembrane region" description="Helical" evidence="1">
    <location>
        <begin position="35"/>
        <end position="56"/>
    </location>
</feature>
<keyword evidence="1" id="KW-0812">Transmembrane</keyword>
<feature type="transmembrane region" description="Helical" evidence="1">
    <location>
        <begin position="174"/>
        <end position="191"/>
    </location>
</feature>
<proteinExistence type="predicted"/>
<accession>A0A6J6R8D5</accession>
<dbReference type="InterPro" id="IPR009597">
    <property type="entry name" value="DUF1206"/>
</dbReference>
<feature type="domain" description="DUF1206" evidence="2">
    <location>
        <begin position="78"/>
        <end position="143"/>
    </location>
</feature>